<feature type="signal peptide" evidence="1">
    <location>
        <begin position="1"/>
        <end position="33"/>
    </location>
</feature>
<proteinExistence type="predicted"/>
<dbReference type="NCBIfam" id="TIGR02001">
    <property type="entry name" value="gcw_chp"/>
    <property type="match status" value="1"/>
</dbReference>
<evidence type="ECO:0000256" key="1">
    <source>
        <dbReference type="SAM" id="SignalP"/>
    </source>
</evidence>
<dbReference type="KEGG" id="bsb:Bresu_1118"/>
<reference evidence="3" key="1">
    <citation type="journal article" date="2011" name="J. Bacteriol.">
        <title>Genome sequences of eight morphologically diverse alphaproteobacteria.</title>
        <authorList>
            <consortium name="US DOE Joint Genome Institute"/>
            <person name="Brown P.J."/>
            <person name="Kysela D.T."/>
            <person name="Buechlein A."/>
            <person name="Hemmerich C."/>
            <person name="Brun Y.V."/>
        </authorList>
    </citation>
    <scope>NUCLEOTIDE SEQUENCE [LARGE SCALE GENOMIC DNA]</scope>
    <source>
        <strain evidence="3">ATCC 15264 / DSM 4735 / LMG 14903 / NBRC 16000 / CB 81</strain>
    </source>
</reference>
<dbReference type="HOGENOM" id="CLU_074587_3_0_5"/>
<accession>D9QNZ7</accession>
<gene>
    <name evidence="2" type="ordered locus">Bresu_1118</name>
</gene>
<name>D9QNZ7_BRESC</name>
<dbReference type="Proteomes" id="UP000002696">
    <property type="component" value="Chromosome"/>
</dbReference>
<dbReference type="InterPro" id="IPR010239">
    <property type="entry name" value="CHP02001"/>
</dbReference>
<dbReference type="AlphaFoldDB" id="D9QNZ7"/>
<evidence type="ECO:0000313" key="3">
    <source>
        <dbReference type="Proteomes" id="UP000002696"/>
    </source>
</evidence>
<dbReference type="InParanoid" id="D9QNZ7"/>
<evidence type="ECO:0008006" key="4">
    <source>
        <dbReference type="Google" id="ProtNLM"/>
    </source>
</evidence>
<feature type="chain" id="PRO_5003127149" description="Outer membrane protein beta-barrel domain-containing protein" evidence="1">
    <location>
        <begin position="34"/>
        <end position="236"/>
    </location>
</feature>
<dbReference type="RefSeq" id="WP_013268533.1">
    <property type="nucleotide sequence ID" value="NC_014375.1"/>
</dbReference>
<dbReference type="Pfam" id="PF09694">
    <property type="entry name" value="Gcw_chp"/>
    <property type="match status" value="1"/>
</dbReference>
<keyword evidence="1" id="KW-0732">Signal</keyword>
<dbReference type="STRING" id="633149.Bresu_1118"/>
<organism evidence="2 3">
    <name type="scientific">Brevundimonas subvibrioides (strain ATCC 15264 / DSM 4735 / LMG 14903 / NBRC 16000 / CB 81)</name>
    <name type="common">Caulobacter subvibrioides</name>
    <dbReference type="NCBI Taxonomy" id="633149"/>
    <lineage>
        <taxon>Bacteria</taxon>
        <taxon>Pseudomonadati</taxon>
        <taxon>Pseudomonadota</taxon>
        <taxon>Alphaproteobacteria</taxon>
        <taxon>Caulobacterales</taxon>
        <taxon>Caulobacteraceae</taxon>
        <taxon>Brevundimonas</taxon>
    </lineage>
</organism>
<sequence length="236" mass="25321">MKTSIKQARSALYLSSALVAGATALTCAAPALADPITGQVGIASQYIGKGLGKSDEEPAVFGSVRWSANGFYVSAFESEAASSKGANAEVIATAGYATDIQDWGIDVQVMHRQMIGETNGVDSGYVEFQGDISRDLTDHISARMRVNYSADTYGSGEAAWWSEAQASLKLTSTDKLSIAYGIRRVDNGSDYNAWNIGVKHKFSPAIAGDLRWYDTDEHDLGSRYEGRLVASISYSF</sequence>
<protein>
    <recommendedName>
        <fullName evidence="4">Outer membrane protein beta-barrel domain-containing protein</fullName>
    </recommendedName>
</protein>
<keyword evidence="3" id="KW-1185">Reference proteome</keyword>
<dbReference type="EMBL" id="CP002102">
    <property type="protein sequence ID" value="ADL00430.1"/>
    <property type="molecule type" value="Genomic_DNA"/>
</dbReference>
<evidence type="ECO:0000313" key="2">
    <source>
        <dbReference type="EMBL" id="ADL00430.1"/>
    </source>
</evidence>